<dbReference type="GeneTree" id="ENSGT00940000154181"/>
<dbReference type="GeneID" id="108234142"/>
<feature type="compositionally biased region" description="Basic residues" evidence="3">
    <location>
        <begin position="531"/>
        <end position="541"/>
    </location>
</feature>
<proteinExistence type="predicted"/>
<dbReference type="GO" id="GO:0006357">
    <property type="term" value="P:regulation of transcription by RNA polymerase II"/>
    <property type="evidence" value="ECO:0007669"/>
    <property type="project" value="TreeGrafter"/>
</dbReference>
<comment type="subcellular location">
    <subcellularLocation>
        <location evidence="1">Nucleus</location>
    </subcellularLocation>
</comment>
<feature type="compositionally biased region" description="Basic residues" evidence="3">
    <location>
        <begin position="422"/>
        <end position="432"/>
    </location>
</feature>
<feature type="compositionally biased region" description="Polar residues" evidence="3">
    <location>
        <begin position="487"/>
        <end position="499"/>
    </location>
</feature>
<feature type="transmembrane region" description="Helical" evidence="4">
    <location>
        <begin position="48"/>
        <end position="69"/>
    </location>
</feature>
<protein>
    <submittedName>
        <fullName evidence="5">Protein LYRIC-like</fullName>
    </submittedName>
</protein>
<feature type="compositionally biased region" description="Pro residues" evidence="3">
    <location>
        <begin position="214"/>
        <end position="230"/>
    </location>
</feature>
<feature type="compositionally biased region" description="Basic and acidic residues" evidence="3">
    <location>
        <begin position="143"/>
        <end position="152"/>
    </location>
</feature>
<dbReference type="PANTHER" id="PTHR23251:SF0">
    <property type="entry name" value="PROTEIN LYRIC"/>
    <property type="match status" value="1"/>
</dbReference>
<name>A0A3Q2ZDM2_KRYMA</name>
<evidence type="ECO:0000256" key="2">
    <source>
        <dbReference type="ARBA" id="ARBA00023242"/>
    </source>
</evidence>
<keyword evidence="6" id="KW-1185">Reference proteome</keyword>
<sequence>MEQWQDAASRQVKLLTNRLNEVLSEGLEWLRSELGVDLGLKPELIPPWIILGAACAGVLLLLVLWASLFRAVFRKRTGQSFADDGVEVKRATNKAVKAEEPKKKRKKAEKKAQPNGRAVAEPQEEAIVSEEIVPHHQPAPPEGRTEKTAETKKSKKKAKQAVKEAKTVTGDGKEPEEGTWETKVSNKEKREQRKKDKSSSDGSASPGGGSTPVNVPPEQPKAPAAPPAAAPAPASQKTKKGEAAKVKAEKLEAAVSQGNSSSGAVVAAAAAHVAVKAAPNTVAPNIGSWATQRPPAPLWRAGIDESWTVIDRPMPSADLNLASLSGLGVSSTKPQPVSDLPWLGQPRVDDEWSGLNGGSADPSSDWNAPSEAWGNYEEPTPEPPRAQELPLPEPTKGNLMGAADEDDDDKDKGDATTDGAAKTKKKKKKKKKTAEEGAAAGQAEEPVKETTPAASVMKQPPPAQENSAAVQPVKAAAEARGERQAKDNISQKPFITQVPQKPADGEPTAKQNNLPAPTPQKKPEESQAPKPAKKKKARRET</sequence>
<dbReference type="InterPro" id="IPR031402">
    <property type="entry name" value="LYRIC"/>
</dbReference>
<dbReference type="KEGG" id="kmr:108234142"/>
<evidence type="ECO:0000313" key="5">
    <source>
        <dbReference type="Ensembl" id="ENSKMAP00000001791.1"/>
    </source>
</evidence>
<organism evidence="5 6">
    <name type="scientific">Kryptolebias marmoratus</name>
    <name type="common">Mangrove killifish</name>
    <name type="synonym">Rivulus marmoratus</name>
    <dbReference type="NCBI Taxonomy" id="37003"/>
    <lineage>
        <taxon>Eukaryota</taxon>
        <taxon>Metazoa</taxon>
        <taxon>Chordata</taxon>
        <taxon>Craniata</taxon>
        <taxon>Vertebrata</taxon>
        <taxon>Euteleostomi</taxon>
        <taxon>Actinopterygii</taxon>
        <taxon>Neopterygii</taxon>
        <taxon>Teleostei</taxon>
        <taxon>Neoteleostei</taxon>
        <taxon>Acanthomorphata</taxon>
        <taxon>Ovalentaria</taxon>
        <taxon>Atherinomorphae</taxon>
        <taxon>Cyprinodontiformes</taxon>
        <taxon>Rivulidae</taxon>
        <taxon>Kryptolebias</taxon>
    </lineage>
</organism>
<dbReference type="GO" id="GO:0005634">
    <property type="term" value="C:nucleus"/>
    <property type="evidence" value="ECO:0007669"/>
    <property type="project" value="UniProtKB-SubCell"/>
</dbReference>
<dbReference type="OMA" id="AEVWGNY"/>
<dbReference type="GO" id="GO:0043066">
    <property type="term" value="P:negative regulation of apoptotic process"/>
    <property type="evidence" value="ECO:0007669"/>
    <property type="project" value="InterPro"/>
</dbReference>
<dbReference type="PANTHER" id="PTHR23251">
    <property type="entry name" value="LYSINE-RICH CEACAM1 CO-ISOLATED PROTEIN LYRIC PROTEIN"/>
    <property type="match status" value="1"/>
</dbReference>
<accession>A0A3Q2ZDM2</accession>
<evidence type="ECO:0000256" key="1">
    <source>
        <dbReference type="ARBA" id="ARBA00004123"/>
    </source>
</evidence>
<keyword evidence="4" id="KW-0472">Membrane</keyword>
<keyword evidence="2" id="KW-0539">Nucleus</keyword>
<dbReference type="GO" id="GO:0045766">
    <property type="term" value="P:positive regulation of angiogenesis"/>
    <property type="evidence" value="ECO:0007669"/>
    <property type="project" value="InterPro"/>
</dbReference>
<dbReference type="Ensembl" id="ENSKMAT00000001837.1">
    <property type="protein sequence ID" value="ENSKMAP00000001791.1"/>
    <property type="gene ID" value="ENSKMAG00000001420.1"/>
</dbReference>
<keyword evidence="4" id="KW-1133">Transmembrane helix</keyword>
<feature type="region of interest" description="Disordered" evidence="3">
    <location>
        <begin position="97"/>
        <end position="245"/>
    </location>
</feature>
<reference evidence="5" key="2">
    <citation type="submission" date="2025-09" db="UniProtKB">
        <authorList>
            <consortium name="Ensembl"/>
        </authorList>
    </citation>
    <scope>IDENTIFICATION</scope>
</reference>
<dbReference type="Pfam" id="PF15686">
    <property type="entry name" value="LYRIC"/>
    <property type="match status" value="1"/>
</dbReference>
<feature type="compositionally biased region" description="Basic and acidic residues" evidence="3">
    <location>
        <begin position="184"/>
        <end position="199"/>
    </location>
</feature>
<dbReference type="InterPro" id="IPR052305">
    <property type="entry name" value="TransReg_TumorExp"/>
</dbReference>
<reference evidence="5" key="1">
    <citation type="submission" date="2025-08" db="UniProtKB">
        <authorList>
            <consortium name="Ensembl"/>
        </authorList>
    </citation>
    <scope>IDENTIFICATION</scope>
</reference>
<dbReference type="GO" id="GO:0003712">
    <property type="term" value="F:transcription coregulator activity"/>
    <property type="evidence" value="ECO:0007669"/>
    <property type="project" value="TreeGrafter"/>
</dbReference>
<dbReference type="STRING" id="37003.ENSKMAP00000001791"/>
<dbReference type="Proteomes" id="UP000264800">
    <property type="component" value="Unplaced"/>
</dbReference>
<evidence type="ECO:0000256" key="4">
    <source>
        <dbReference type="SAM" id="Phobius"/>
    </source>
</evidence>
<feature type="compositionally biased region" description="Basic and acidic residues" evidence="3">
    <location>
        <begin position="161"/>
        <end position="176"/>
    </location>
</feature>
<dbReference type="OrthoDB" id="8918651at2759"/>
<dbReference type="RefSeq" id="XP_017268583.1">
    <property type="nucleotide sequence ID" value="XM_017413094.3"/>
</dbReference>
<evidence type="ECO:0000313" key="6">
    <source>
        <dbReference type="Proteomes" id="UP000264800"/>
    </source>
</evidence>
<dbReference type="AlphaFoldDB" id="A0A3Q2ZDM2"/>
<feature type="compositionally biased region" description="Basic and acidic residues" evidence="3">
    <location>
        <begin position="477"/>
        <end position="486"/>
    </location>
</feature>
<keyword evidence="4" id="KW-0812">Transmembrane</keyword>
<feature type="region of interest" description="Disordered" evidence="3">
    <location>
        <begin position="326"/>
        <end position="541"/>
    </location>
</feature>
<dbReference type="GO" id="GO:0043123">
    <property type="term" value="P:positive regulation of canonical NF-kappaB signal transduction"/>
    <property type="evidence" value="ECO:0007669"/>
    <property type="project" value="InterPro"/>
</dbReference>
<evidence type="ECO:0000256" key="3">
    <source>
        <dbReference type="SAM" id="MobiDB-lite"/>
    </source>
</evidence>